<sequence length="307" mass="33900">MDSKEVDFSFFSPSPLSSSTRWWSKDTVAVVTGANKGIGFAVVKRFAELGLTVVLTARDVGRGKKAMETLREEGLGNVHFFPLDVSSPASIHALVSWLRTTFQALDILVNNAAVSFNEINENSVEHAETVIKTNYHGTKLLTESLLPLFRLSTSVSRILNVSSRLGSINKMRNLGIKATLQKENLTEQEIEQVLEMFAEDVKKGRWESRGWPEIWTDYSVSKLALNAYSRVLAKRFEIENGGIGRRRRISINCFCPGFTQTAMTGGKGSHTPQAAAQLAAALALLPPHHLPNGSFFLGFGPYNKSRL</sequence>
<dbReference type="InterPro" id="IPR002347">
    <property type="entry name" value="SDR_fam"/>
</dbReference>
<gene>
    <name evidence="1" type="ORF">V6N12_055275</name>
</gene>
<dbReference type="EMBL" id="JBBPBM010000280">
    <property type="protein sequence ID" value="KAK8498061.1"/>
    <property type="molecule type" value="Genomic_DNA"/>
</dbReference>
<organism evidence="1 2">
    <name type="scientific">Hibiscus sabdariffa</name>
    <name type="common">roselle</name>
    <dbReference type="NCBI Taxonomy" id="183260"/>
    <lineage>
        <taxon>Eukaryota</taxon>
        <taxon>Viridiplantae</taxon>
        <taxon>Streptophyta</taxon>
        <taxon>Embryophyta</taxon>
        <taxon>Tracheophyta</taxon>
        <taxon>Spermatophyta</taxon>
        <taxon>Magnoliopsida</taxon>
        <taxon>eudicotyledons</taxon>
        <taxon>Gunneridae</taxon>
        <taxon>Pentapetalae</taxon>
        <taxon>rosids</taxon>
        <taxon>malvids</taxon>
        <taxon>Malvales</taxon>
        <taxon>Malvaceae</taxon>
        <taxon>Malvoideae</taxon>
        <taxon>Hibiscus</taxon>
    </lineage>
</organism>
<dbReference type="Pfam" id="PF00106">
    <property type="entry name" value="adh_short"/>
    <property type="match status" value="1"/>
</dbReference>
<dbReference type="PANTHER" id="PTHR43490">
    <property type="entry name" value="(+)-NEOMENTHOL DEHYDROGENASE"/>
    <property type="match status" value="1"/>
</dbReference>
<evidence type="ECO:0000313" key="2">
    <source>
        <dbReference type="Proteomes" id="UP001472677"/>
    </source>
</evidence>
<dbReference type="Gene3D" id="3.40.50.720">
    <property type="entry name" value="NAD(P)-binding Rossmann-like Domain"/>
    <property type="match status" value="1"/>
</dbReference>
<name>A0ABR2AWL0_9ROSI</name>
<dbReference type="PANTHER" id="PTHR43490:SF60">
    <property type="entry name" value="NAD(P)-BINDING ROSSMANN-FOLD SUPERFAMILY PROTEIN"/>
    <property type="match status" value="1"/>
</dbReference>
<accession>A0ABR2AWL0</accession>
<keyword evidence="2" id="KW-1185">Reference proteome</keyword>
<dbReference type="SUPFAM" id="SSF51735">
    <property type="entry name" value="NAD(P)-binding Rossmann-fold domains"/>
    <property type="match status" value="1"/>
</dbReference>
<dbReference type="PRINTS" id="PR00081">
    <property type="entry name" value="GDHRDH"/>
</dbReference>
<dbReference type="InterPro" id="IPR036291">
    <property type="entry name" value="NAD(P)-bd_dom_sf"/>
</dbReference>
<evidence type="ECO:0000313" key="1">
    <source>
        <dbReference type="EMBL" id="KAK8498061.1"/>
    </source>
</evidence>
<comment type="caution">
    <text evidence="1">The sequence shown here is derived from an EMBL/GenBank/DDBJ whole genome shotgun (WGS) entry which is preliminary data.</text>
</comment>
<reference evidence="1 2" key="1">
    <citation type="journal article" date="2024" name="G3 (Bethesda)">
        <title>Genome assembly of Hibiscus sabdariffa L. provides insights into metabolisms of medicinal natural products.</title>
        <authorList>
            <person name="Kim T."/>
        </authorList>
    </citation>
    <scope>NUCLEOTIDE SEQUENCE [LARGE SCALE GENOMIC DNA]</scope>
    <source>
        <strain evidence="1">TK-2024</strain>
        <tissue evidence="1">Old leaves</tissue>
    </source>
</reference>
<proteinExistence type="predicted"/>
<protein>
    <submittedName>
        <fullName evidence="1">Uncharacterized protein</fullName>
    </submittedName>
</protein>
<dbReference type="PRINTS" id="PR00080">
    <property type="entry name" value="SDRFAMILY"/>
</dbReference>
<dbReference type="Proteomes" id="UP001472677">
    <property type="component" value="Unassembled WGS sequence"/>
</dbReference>